<dbReference type="NCBIfam" id="NF033727">
    <property type="entry name" value="chaperon_ArsD"/>
    <property type="match status" value="1"/>
</dbReference>
<reference evidence="1 2" key="1">
    <citation type="submission" date="2017-09" db="EMBL/GenBank/DDBJ databases">
        <authorList>
            <person name="Varghese N."/>
            <person name="Submissions S."/>
        </authorList>
    </citation>
    <scope>NUCLEOTIDE SEQUENCE [LARGE SCALE GENOMIC DNA]</scope>
    <source>
        <strain evidence="1 2">OK806</strain>
    </source>
</reference>
<dbReference type="RefSeq" id="WP_062644120.1">
    <property type="nucleotide sequence ID" value="NZ_FCOG02000279.1"/>
</dbReference>
<evidence type="ECO:0000313" key="2">
    <source>
        <dbReference type="Proteomes" id="UP000219522"/>
    </source>
</evidence>
<dbReference type="Pfam" id="PF06953">
    <property type="entry name" value="ArsD"/>
    <property type="match status" value="1"/>
</dbReference>
<dbReference type="GO" id="GO:0046685">
    <property type="term" value="P:response to arsenic-containing substance"/>
    <property type="evidence" value="ECO:0007669"/>
    <property type="project" value="InterPro"/>
</dbReference>
<dbReference type="Proteomes" id="UP000219522">
    <property type="component" value="Unassembled WGS sequence"/>
</dbReference>
<dbReference type="OrthoDB" id="9801358at2"/>
<evidence type="ECO:0000313" key="1">
    <source>
        <dbReference type="EMBL" id="SOE67298.1"/>
    </source>
</evidence>
<proteinExistence type="predicted"/>
<sequence>MSKLEVFEPAMCCATGVCGVDVDPTLVRFSADVRWLAEHGVEVVRNGLGHDAAAFAANPDVVRELHAGMDRLPIVTVDGRIISVGVYPSRAQLIQKLGLKVSTAEKPHIKAGACSCKPGEC</sequence>
<organism evidence="1 2">
    <name type="scientific">Caballeronia arationis</name>
    <dbReference type="NCBI Taxonomy" id="1777142"/>
    <lineage>
        <taxon>Bacteria</taxon>
        <taxon>Pseudomonadati</taxon>
        <taxon>Pseudomonadota</taxon>
        <taxon>Betaproteobacteria</taxon>
        <taxon>Burkholderiales</taxon>
        <taxon>Burkholderiaceae</taxon>
        <taxon>Caballeronia</taxon>
    </lineage>
</organism>
<accession>A0A7Z7N3F2</accession>
<dbReference type="GO" id="GO:0003677">
    <property type="term" value="F:DNA binding"/>
    <property type="evidence" value="ECO:0007669"/>
    <property type="project" value="InterPro"/>
</dbReference>
<name>A0A7Z7N3F2_9BURK</name>
<dbReference type="InterPro" id="IPR010712">
    <property type="entry name" value="Arsenical-R_ArsD"/>
</dbReference>
<protein>
    <submittedName>
        <fullName evidence="1">Arsenical resistance operon trans-acting repressor ArsD</fullName>
    </submittedName>
</protein>
<keyword evidence="2" id="KW-1185">Reference proteome</keyword>
<dbReference type="Gene3D" id="3.40.30.10">
    <property type="entry name" value="Glutaredoxin"/>
    <property type="match status" value="1"/>
</dbReference>
<comment type="caution">
    <text evidence="1">The sequence shown here is derived from an EMBL/GenBank/DDBJ whole genome shotgun (WGS) entry which is preliminary data.</text>
</comment>
<dbReference type="GO" id="GO:0045892">
    <property type="term" value="P:negative regulation of DNA-templated transcription"/>
    <property type="evidence" value="ECO:0007669"/>
    <property type="project" value="InterPro"/>
</dbReference>
<gene>
    <name evidence="1" type="ORF">SAMN05446927_3271</name>
</gene>
<dbReference type="AlphaFoldDB" id="A0A7Z7N3F2"/>
<dbReference type="EMBL" id="OCSU01000001">
    <property type="protein sequence ID" value="SOE67298.1"/>
    <property type="molecule type" value="Genomic_DNA"/>
</dbReference>